<dbReference type="Pfam" id="PF05035">
    <property type="entry name" value="DGOK"/>
    <property type="match status" value="1"/>
</dbReference>
<evidence type="ECO:0000313" key="2">
    <source>
        <dbReference type="Proteomes" id="UP001596150"/>
    </source>
</evidence>
<dbReference type="InterPro" id="IPR043129">
    <property type="entry name" value="ATPase_NBD"/>
</dbReference>
<dbReference type="Gene3D" id="3.30.420.300">
    <property type="entry name" value="2-keto-3-deoxy-galactonokinase, substrate binding domain"/>
    <property type="match status" value="1"/>
</dbReference>
<reference evidence="2" key="1">
    <citation type="journal article" date="2019" name="Int. J. Syst. Evol. Microbiol.">
        <title>The Global Catalogue of Microorganisms (GCM) 10K type strain sequencing project: providing services to taxonomists for standard genome sequencing and annotation.</title>
        <authorList>
            <consortium name="The Broad Institute Genomics Platform"/>
            <consortium name="The Broad Institute Genome Sequencing Center for Infectious Disease"/>
            <person name="Wu L."/>
            <person name="Ma J."/>
        </authorList>
    </citation>
    <scope>NUCLEOTIDE SEQUENCE [LARGE SCALE GENOMIC DNA]</scope>
    <source>
        <strain evidence="2">KACC 12633</strain>
    </source>
</reference>
<gene>
    <name evidence="1" type="ORF">ACFPP9_13615</name>
</gene>
<dbReference type="Proteomes" id="UP001596150">
    <property type="component" value="Unassembled WGS sequence"/>
</dbReference>
<dbReference type="InterPro" id="IPR042258">
    <property type="entry name" value="DGOK_N"/>
</dbReference>
<accession>A0ABW0PXF4</accession>
<dbReference type="SUPFAM" id="SSF53067">
    <property type="entry name" value="Actin-like ATPase domain"/>
    <property type="match status" value="1"/>
</dbReference>
<name>A0ABW0PXF4_9HYPH</name>
<dbReference type="Gene3D" id="3.30.420.310">
    <property type="entry name" value="2-keto-3-deoxy-galactonokinase, C-terminal domain"/>
    <property type="match status" value="1"/>
</dbReference>
<organism evidence="1 2">
    <name type="scientific">Kaistia terrae</name>
    <dbReference type="NCBI Taxonomy" id="537017"/>
    <lineage>
        <taxon>Bacteria</taxon>
        <taxon>Pseudomonadati</taxon>
        <taxon>Pseudomonadota</taxon>
        <taxon>Alphaproteobacteria</taxon>
        <taxon>Hyphomicrobiales</taxon>
        <taxon>Kaistiaceae</taxon>
        <taxon>Kaistia</taxon>
    </lineage>
</organism>
<keyword evidence="2" id="KW-1185">Reference proteome</keyword>
<comment type="caution">
    <text evidence="1">The sequence shown here is derived from an EMBL/GenBank/DDBJ whole genome shotgun (WGS) entry which is preliminary data.</text>
</comment>
<sequence length="312" mass="33197">MMPADRFANATLIAVDWGTTRCRAMLLDREGAILAEADSADGIGALGGVGHEDAFHALVANWPKVPAIMAGMVGSRQGWHEAAYIPVPTSPDALAGGLLTFQTADHRQMAIVPGLVLRSEARDGDVIRGEETQLVGLMEEEPDFDGIAILPGTHSKWAAISKGEITTFQTFLTGEMFDLLARKSFLRHSVAEDADDIAGSPHFALAVKRSVEEGLPFLGAIFSVRVRQLLDGVSGDDNLAYLSGLVIGGEIAAARQMGLLDADRPIRIVGSRTLARSYHAAFQVAGHPAETRDGSALVRRGLVRLARANGLL</sequence>
<dbReference type="RefSeq" id="WP_266343948.1">
    <property type="nucleotide sequence ID" value="NZ_JAPKNH010000004.1"/>
</dbReference>
<dbReference type="EMBL" id="JBHSML010000003">
    <property type="protein sequence ID" value="MFC5516818.1"/>
    <property type="molecule type" value="Genomic_DNA"/>
</dbReference>
<protein>
    <submittedName>
        <fullName evidence="1">2-dehydro-3-deoxygalactonokinase</fullName>
    </submittedName>
</protein>
<dbReference type="InterPro" id="IPR042257">
    <property type="entry name" value="DGOK_C"/>
</dbReference>
<dbReference type="InterPro" id="IPR007729">
    <property type="entry name" value="DGOK"/>
</dbReference>
<evidence type="ECO:0000313" key="1">
    <source>
        <dbReference type="EMBL" id="MFC5516818.1"/>
    </source>
</evidence>
<proteinExistence type="predicted"/>